<comment type="caution">
    <text evidence="1">The sequence shown here is derived from an EMBL/GenBank/DDBJ whole genome shotgun (WGS) entry which is preliminary data.</text>
</comment>
<evidence type="ECO:0000313" key="4">
    <source>
        <dbReference type="Proteomes" id="UP000014160"/>
    </source>
</evidence>
<reference evidence="1 3" key="1">
    <citation type="submission" date="2013-02" db="EMBL/GenBank/DDBJ databases">
        <title>The Genome Sequence of Enterococcus gilvus ATCC BAA-350.</title>
        <authorList>
            <consortium name="The Broad Institute Genome Sequencing Platform"/>
            <consortium name="The Broad Institute Genome Sequencing Center for Infectious Disease"/>
            <person name="Earl A.M."/>
            <person name="Gilmore M.S."/>
            <person name="Lebreton F."/>
            <person name="Walker B."/>
            <person name="Young S.K."/>
            <person name="Zeng Q."/>
            <person name="Gargeya S."/>
            <person name="Fitzgerald M."/>
            <person name="Haas B."/>
            <person name="Abouelleil A."/>
            <person name="Alvarado L."/>
            <person name="Arachchi H.M."/>
            <person name="Berlin A.M."/>
            <person name="Chapman S.B."/>
            <person name="Dewar J."/>
            <person name="Goldberg J."/>
            <person name="Griggs A."/>
            <person name="Gujja S."/>
            <person name="Hansen M."/>
            <person name="Howarth C."/>
            <person name="Imamovic A."/>
            <person name="Larimer J."/>
            <person name="McCowan C."/>
            <person name="Murphy C."/>
            <person name="Neiman D."/>
            <person name="Pearson M."/>
            <person name="Priest M."/>
            <person name="Roberts A."/>
            <person name="Saif S."/>
            <person name="Shea T."/>
            <person name="Sisk P."/>
            <person name="Sykes S."/>
            <person name="Wortman J."/>
            <person name="Nusbaum C."/>
            <person name="Birren B."/>
        </authorList>
    </citation>
    <scope>NUCLEOTIDE SEQUENCE [LARGE SCALE GENOMIC DNA]</scope>
    <source>
        <strain evidence="1 3">ATCC BAA-350</strain>
    </source>
</reference>
<keyword evidence="4" id="KW-1185">Reference proteome</keyword>
<dbReference type="EMBL" id="AJDQ01000008">
    <property type="protein sequence ID" value="EOI55533.1"/>
    <property type="molecule type" value="Genomic_DNA"/>
</dbReference>
<sequence length="128" mass="15136">MSTKKQEEQLFNQLIFSNEEEWAIETLKDLISNHETCKNSYFWSSSLSANGRRATEQRYSRYEEFNLENGGLLVVKQNLSQSCRHTYYSMNIYIKDNDIEIRNMNLKTLNSLLNQYLTYSLESQPVTL</sequence>
<proteinExistence type="predicted"/>
<evidence type="ECO:0000313" key="2">
    <source>
        <dbReference type="EMBL" id="EOW81924.1"/>
    </source>
</evidence>
<dbReference type="HOGENOM" id="CLU_1956209_0_0_9"/>
<dbReference type="PATRIC" id="fig|1158614.3.peg.2736"/>
<dbReference type="EMBL" id="ASWH01000001">
    <property type="protein sequence ID" value="EOW81924.1"/>
    <property type="molecule type" value="Genomic_DNA"/>
</dbReference>
<evidence type="ECO:0000313" key="1">
    <source>
        <dbReference type="EMBL" id="EOI55533.1"/>
    </source>
</evidence>
<dbReference type="RefSeq" id="WP_010781113.1">
    <property type="nucleotide sequence ID" value="NZ_ASWH01000001.1"/>
</dbReference>
<dbReference type="Proteomes" id="UP000013750">
    <property type="component" value="Unassembled WGS sequence"/>
</dbReference>
<dbReference type="AlphaFoldDB" id="R2XLV2"/>
<reference evidence="2 4" key="2">
    <citation type="submission" date="2013-03" db="EMBL/GenBank/DDBJ databases">
        <title>The Genome Sequence of Enterococcus gilvus ATCC BAA-350 (PacBio/Illumina hybrid assembly).</title>
        <authorList>
            <consortium name="The Broad Institute Genomics Platform"/>
            <consortium name="The Broad Institute Genome Sequencing Center for Infectious Disease"/>
            <person name="Earl A."/>
            <person name="Russ C."/>
            <person name="Gilmore M."/>
            <person name="Surin D."/>
            <person name="Walker B."/>
            <person name="Young S."/>
            <person name="Zeng Q."/>
            <person name="Gargeya S."/>
            <person name="Fitzgerald M."/>
            <person name="Haas B."/>
            <person name="Abouelleil A."/>
            <person name="Allen A.W."/>
            <person name="Alvarado L."/>
            <person name="Arachchi H.M."/>
            <person name="Berlin A.M."/>
            <person name="Chapman S.B."/>
            <person name="Gainer-Dewar J."/>
            <person name="Goldberg J."/>
            <person name="Griggs A."/>
            <person name="Gujja S."/>
            <person name="Hansen M."/>
            <person name="Howarth C."/>
            <person name="Imamovic A."/>
            <person name="Ireland A."/>
            <person name="Larimer J."/>
            <person name="McCowan C."/>
            <person name="Murphy C."/>
            <person name="Pearson M."/>
            <person name="Poon T.W."/>
            <person name="Priest M."/>
            <person name="Roberts A."/>
            <person name="Saif S."/>
            <person name="Shea T."/>
            <person name="Sisk P."/>
            <person name="Sykes S."/>
            <person name="Wortman J."/>
            <person name="Nusbaum C."/>
            <person name="Birren B."/>
        </authorList>
    </citation>
    <scope>NUCLEOTIDE SEQUENCE [LARGE SCALE GENOMIC DNA]</scope>
    <source>
        <strain evidence="2 4">ATCC BAA-350</strain>
    </source>
</reference>
<name>R2XLV2_9ENTE</name>
<protein>
    <submittedName>
        <fullName evidence="1">Uncharacterized protein</fullName>
    </submittedName>
</protein>
<gene>
    <name evidence="2" type="ORF">I592_01225</name>
    <name evidence="1" type="ORF">UKC_02741</name>
</gene>
<evidence type="ECO:0000313" key="3">
    <source>
        <dbReference type="Proteomes" id="UP000013750"/>
    </source>
</evidence>
<organism evidence="1 3">
    <name type="scientific">Enterococcus gilvus ATCC BAA-350</name>
    <dbReference type="NCBI Taxonomy" id="1158614"/>
    <lineage>
        <taxon>Bacteria</taxon>
        <taxon>Bacillati</taxon>
        <taxon>Bacillota</taxon>
        <taxon>Bacilli</taxon>
        <taxon>Lactobacillales</taxon>
        <taxon>Enterococcaceae</taxon>
        <taxon>Enterococcus</taxon>
    </lineage>
</organism>
<accession>R2XLV2</accession>
<dbReference type="Proteomes" id="UP000014160">
    <property type="component" value="Unassembled WGS sequence"/>
</dbReference>